<organism evidence="1 2">
    <name type="scientific">Labrys monachus</name>
    <dbReference type="NCBI Taxonomy" id="217067"/>
    <lineage>
        <taxon>Bacteria</taxon>
        <taxon>Pseudomonadati</taxon>
        <taxon>Pseudomonadota</taxon>
        <taxon>Alphaproteobacteria</taxon>
        <taxon>Hyphomicrobiales</taxon>
        <taxon>Xanthobacteraceae</taxon>
        <taxon>Labrys</taxon>
    </lineage>
</organism>
<comment type="caution">
    <text evidence="1">The sequence shown here is derived from an EMBL/GenBank/DDBJ whole genome shotgun (WGS) entry which is preliminary data.</text>
</comment>
<proteinExistence type="predicted"/>
<sequence>MKRLRHGRAGAERPALCDADGTVRVLSGLLAGLAGPGAQRRAAIVGRD</sequence>
<evidence type="ECO:0000313" key="2">
    <source>
        <dbReference type="Proteomes" id="UP001237448"/>
    </source>
</evidence>
<keyword evidence="2" id="KW-1185">Reference proteome</keyword>
<evidence type="ECO:0000313" key="1">
    <source>
        <dbReference type="EMBL" id="MDQ0393403.1"/>
    </source>
</evidence>
<accession>A0ABU0FFM1</accession>
<reference evidence="1 2" key="1">
    <citation type="submission" date="2023-07" db="EMBL/GenBank/DDBJ databases">
        <title>Genomic Encyclopedia of Type Strains, Phase IV (KMG-IV): sequencing the most valuable type-strain genomes for metagenomic binning, comparative biology and taxonomic classification.</title>
        <authorList>
            <person name="Goeker M."/>
        </authorList>
    </citation>
    <scope>NUCLEOTIDE SEQUENCE [LARGE SCALE GENOMIC DNA]</scope>
    <source>
        <strain evidence="1 2">DSM 5896</strain>
    </source>
</reference>
<dbReference type="RefSeq" id="WP_307428683.1">
    <property type="nucleotide sequence ID" value="NZ_JAUSVK010000001.1"/>
</dbReference>
<protein>
    <submittedName>
        <fullName evidence="1">Uncharacterized protein</fullName>
    </submittedName>
</protein>
<dbReference type="EMBL" id="JAUSVK010000001">
    <property type="protein sequence ID" value="MDQ0393403.1"/>
    <property type="molecule type" value="Genomic_DNA"/>
</dbReference>
<gene>
    <name evidence="1" type="ORF">J3R73_003195</name>
</gene>
<name>A0ABU0FFM1_9HYPH</name>
<dbReference type="Proteomes" id="UP001237448">
    <property type="component" value="Unassembled WGS sequence"/>
</dbReference>